<reference evidence="2" key="1">
    <citation type="journal article" date="2020" name="Microb. Genom.">
        <title>Genetic diversity of clinical and environmental Mucorales isolates obtained from an investigation of mucormycosis cases among solid organ transplant recipients.</title>
        <authorList>
            <person name="Nguyen M.H."/>
            <person name="Kaul D."/>
            <person name="Muto C."/>
            <person name="Cheng S.J."/>
            <person name="Richter R.A."/>
            <person name="Bruno V.M."/>
            <person name="Liu G."/>
            <person name="Beyhan S."/>
            <person name="Sundermann A.J."/>
            <person name="Mounaud S."/>
            <person name="Pasculle A.W."/>
            <person name="Nierman W.C."/>
            <person name="Driscoll E."/>
            <person name="Cumbie R."/>
            <person name="Clancy C.J."/>
            <person name="Dupont C.L."/>
        </authorList>
    </citation>
    <scope>NUCLEOTIDE SEQUENCE</scope>
    <source>
        <strain evidence="2">GL11</strain>
    </source>
</reference>
<dbReference type="OrthoDB" id="2276066at2759"/>
<keyword evidence="3" id="KW-1185">Reference proteome</keyword>
<sequence length="397" mass="45140">MEAIIITYLLDTKSPNFNDFVGKNERKIINLSTRTSSTNAFKLMTLWINKYNKTVRNTRPTANLQKKLKKTTIAFKGIYTIVCAQRAADQVIEADSYKTSTAYVLKSNKALRDSININPLDNNESDEGEGEQDEGEGEGEQAEGEDGGQYDEDEDQQDEDEQEAEEQDEEGIRGRLMKSLTNKLNGKPYNPITYIAQDKQNLAHLLLQEASDISRVKKVSSADLEFWKLAVSSTINFMHPAFEARLSKLFTEQQLDTMKDHMDDQKKAFQSTVTSELIDSLFNSLLLYQLDPNTNRIIDFIDEEKYKEKDKQSERYKLLKLIWIIINNFERLRAPSATETLFSSNFEFLLSIIFQGDNISIESGETVSEATSRAAAANSHSTSDFGRRIDVLIHNSC</sequence>
<accession>A0A9P6XDN3</accession>
<evidence type="ECO:0000313" key="2">
    <source>
        <dbReference type="EMBL" id="KAG1311497.1"/>
    </source>
</evidence>
<organism evidence="2 3">
    <name type="scientific">Rhizopus oryzae</name>
    <name type="common">Mucormycosis agent</name>
    <name type="synonym">Rhizopus arrhizus var. delemar</name>
    <dbReference type="NCBI Taxonomy" id="64495"/>
    <lineage>
        <taxon>Eukaryota</taxon>
        <taxon>Fungi</taxon>
        <taxon>Fungi incertae sedis</taxon>
        <taxon>Mucoromycota</taxon>
        <taxon>Mucoromycotina</taxon>
        <taxon>Mucoromycetes</taxon>
        <taxon>Mucorales</taxon>
        <taxon>Mucorineae</taxon>
        <taxon>Rhizopodaceae</taxon>
        <taxon>Rhizopus</taxon>
    </lineage>
</organism>
<evidence type="ECO:0000313" key="3">
    <source>
        <dbReference type="Proteomes" id="UP000716291"/>
    </source>
</evidence>
<dbReference type="AlphaFoldDB" id="A0A9P6XDN3"/>
<dbReference type="EMBL" id="JAANQT010000382">
    <property type="protein sequence ID" value="KAG1311497.1"/>
    <property type="molecule type" value="Genomic_DNA"/>
</dbReference>
<feature type="region of interest" description="Disordered" evidence="1">
    <location>
        <begin position="115"/>
        <end position="174"/>
    </location>
</feature>
<proteinExistence type="predicted"/>
<protein>
    <submittedName>
        <fullName evidence="2">Uncharacterized protein</fullName>
    </submittedName>
</protein>
<gene>
    <name evidence="2" type="ORF">G6F64_003756</name>
</gene>
<evidence type="ECO:0000256" key="1">
    <source>
        <dbReference type="SAM" id="MobiDB-lite"/>
    </source>
</evidence>
<feature type="compositionally biased region" description="Acidic residues" evidence="1">
    <location>
        <begin position="123"/>
        <end position="169"/>
    </location>
</feature>
<comment type="caution">
    <text evidence="2">The sequence shown here is derived from an EMBL/GenBank/DDBJ whole genome shotgun (WGS) entry which is preliminary data.</text>
</comment>
<name>A0A9P6XDN3_RHIOR</name>
<dbReference type="Proteomes" id="UP000716291">
    <property type="component" value="Unassembled WGS sequence"/>
</dbReference>